<feature type="transmembrane region" description="Helical" evidence="1">
    <location>
        <begin position="37"/>
        <end position="60"/>
    </location>
</feature>
<dbReference type="EMBL" id="PIQH01000003">
    <property type="protein sequence ID" value="RUO80859.1"/>
    <property type="molecule type" value="Genomic_DNA"/>
</dbReference>
<keyword evidence="3" id="KW-1185">Reference proteome</keyword>
<evidence type="ECO:0000313" key="3">
    <source>
        <dbReference type="Proteomes" id="UP000287996"/>
    </source>
</evidence>
<evidence type="ECO:0000313" key="2">
    <source>
        <dbReference type="EMBL" id="RUO80859.1"/>
    </source>
</evidence>
<dbReference type="Proteomes" id="UP000287996">
    <property type="component" value="Unassembled WGS sequence"/>
</dbReference>
<keyword evidence="1" id="KW-0812">Transmembrane</keyword>
<keyword evidence="1" id="KW-0472">Membrane</keyword>
<comment type="caution">
    <text evidence="2">The sequence shown here is derived from an EMBL/GenBank/DDBJ whole genome shotgun (WGS) entry which is preliminary data.</text>
</comment>
<evidence type="ECO:0000256" key="1">
    <source>
        <dbReference type="SAM" id="Phobius"/>
    </source>
</evidence>
<organism evidence="2 3">
    <name type="scientific">Idiomarina tyrosinivorans</name>
    <dbReference type="NCBI Taxonomy" id="1445662"/>
    <lineage>
        <taxon>Bacteria</taxon>
        <taxon>Pseudomonadati</taxon>
        <taxon>Pseudomonadota</taxon>
        <taxon>Gammaproteobacteria</taxon>
        <taxon>Alteromonadales</taxon>
        <taxon>Idiomarinaceae</taxon>
        <taxon>Idiomarina</taxon>
    </lineage>
</organism>
<gene>
    <name evidence="2" type="ORF">CWI84_04545</name>
</gene>
<feature type="transmembrane region" description="Helical" evidence="1">
    <location>
        <begin position="66"/>
        <end position="83"/>
    </location>
</feature>
<proteinExistence type="predicted"/>
<name>A0A432ZSJ0_9GAMM</name>
<protein>
    <submittedName>
        <fullName evidence="2">Uncharacterized protein</fullName>
    </submittedName>
</protein>
<keyword evidence="1" id="KW-1133">Transmembrane helix</keyword>
<sequence>MKCPHCKKDIAIERNGLSFVSYDYNCPKCFKKIHSKFSVLHFLAAFVLLFIVATTVSYIVFGHDDIIAGYPTLLAIVLSLYYARRHNKAG</sequence>
<dbReference type="AlphaFoldDB" id="A0A432ZSJ0"/>
<accession>A0A432ZSJ0</accession>
<reference evidence="2 3" key="1">
    <citation type="journal article" date="2011" name="Front. Microbiol.">
        <title>Genomic signatures of strain selection and enhancement in Bacillus atrophaeus var. globigii, a historical biowarfare simulant.</title>
        <authorList>
            <person name="Gibbons H.S."/>
            <person name="Broomall S.M."/>
            <person name="McNew L.A."/>
            <person name="Daligault H."/>
            <person name="Chapman C."/>
            <person name="Bruce D."/>
            <person name="Karavis M."/>
            <person name="Krepps M."/>
            <person name="McGregor P.A."/>
            <person name="Hong C."/>
            <person name="Park K.H."/>
            <person name="Akmal A."/>
            <person name="Feldman A."/>
            <person name="Lin J.S."/>
            <person name="Chang W.E."/>
            <person name="Higgs B.W."/>
            <person name="Demirev P."/>
            <person name="Lindquist J."/>
            <person name="Liem A."/>
            <person name="Fochler E."/>
            <person name="Read T.D."/>
            <person name="Tapia R."/>
            <person name="Johnson S."/>
            <person name="Bishop-Lilly K.A."/>
            <person name="Detter C."/>
            <person name="Han C."/>
            <person name="Sozhamannan S."/>
            <person name="Rosenzweig C.N."/>
            <person name="Skowronski E.W."/>
        </authorList>
    </citation>
    <scope>NUCLEOTIDE SEQUENCE [LARGE SCALE GENOMIC DNA]</scope>
    <source>
        <strain evidence="2 3">CC-PW-9</strain>
    </source>
</reference>